<keyword evidence="2" id="KW-1185">Reference proteome</keyword>
<dbReference type="Proteomes" id="UP000499080">
    <property type="component" value="Unassembled WGS sequence"/>
</dbReference>
<name>A0A4Y2IAX8_ARAVE</name>
<proteinExistence type="predicted"/>
<evidence type="ECO:0000313" key="1">
    <source>
        <dbReference type="EMBL" id="GBM74680.1"/>
    </source>
</evidence>
<organism evidence="1 2">
    <name type="scientific">Araneus ventricosus</name>
    <name type="common">Orbweaver spider</name>
    <name type="synonym">Epeira ventricosa</name>
    <dbReference type="NCBI Taxonomy" id="182803"/>
    <lineage>
        <taxon>Eukaryota</taxon>
        <taxon>Metazoa</taxon>
        <taxon>Ecdysozoa</taxon>
        <taxon>Arthropoda</taxon>
        <taxon>Chelicerata</taxon>
        <taxon>Arachnida</taxon>
        <taxon>Araneae</taxon>
        <taxon>Araneomorphae</taxon>
        <taxon>Entelegynae</taxon>
        <taxon>Araneoidea</taxon>
        <taxon>Araneidae</taxon>
        <taxon>Araneus</taxon>
    </lineage>
</organism>
<protein>
    <submittedName>
        <fullName evidence="1">Uncharacterized protein</fullName>
    </submittedName>
</protein>
<evidence type="ECO:0000313" key="2">
    <source>
        <dbReference type="Proteomes" id="UP000499080"/>
    </source>
</evidence>
<sequence length="103" mass="11175">MNRVKIAKFSLIILTSVLKRHEGYFGTDLDILNRGQMTKTTSELPTPSPNFHTTPAGQATFSSAAGGSSGSAINPILNPIFHACPHSYVIPLSMQLFMFSAFM</sequence>
<comment type="caution">
    <text evidence="1">The sequence shown here is derived from an EMBL/GenBank/DDBJ whole genome shotgun (WGS) entry which is preliminary data.</text>
</comment>
<dbReference type="EMBL" id="BGPR01002509">
    <property type="protein sequence ID" value="GBM74680.1"/>
    <property type="molecule type" value="Genomic_DNA"/>
</dbReference>
<reference evidence="1 2" key="1">
    <citation type="journal article" date="2019" name="Sci. Rep.">
        <title>Orb-weaving spider Araneus ventricosus genome elucidates the spidroin gene catalogue.</title>
        <authorList>
            <person name="Kono N."/>
            <person name="Nakamura H."/>
            <person name="Ohtoshi R."/>
            <person name="Moran D.A.P."/>
            <person name="Shinohara A."/>
            <person name="Yoshida Y."/>
            <person name="Fujiwara M."/>
            <person name="Mori M."/>
            <person name="Tomita M."/>
            <person name="Arakawa K."/>
        </authorList>
    </citation>
    <scope>NUCLEOTIDE SEQUENCE [LARGE SCALE GENOMIC DNA]</scope>
</reference>
<dbReference type="AlphaFoldDB" id="A0A4Y2IAX8"/>
<accession>A0A4Y2IAX8</accession>
<gene>
    <name evidence="1" type="ORF">AVEN_58519_1</name>
</gene>